<sequence length="115" mass="13487">MVDQLNVRCNIQGTQQLKRRIIEQLQAFFHANNAVVNMCEDSMHPPLMILLQLLLAIQLNHTSFVRCVTISNHLLARARRIRHHVEDGRSNYRRINEQKSKRNELLCASYDDSYT</sequence>
<reference evidence="1 2" key="1">
    <citation type="submission" date="2020-04" db="EMBL/GenBank/DDBJ databases">
        <authorList>
            <person name="Wallbank WR R."/>
            <person name="Pardo Diaz C."/>
            <person name="Kozak K."/>
            <person name="Martin S."/>
            <person name="Jiggins C."/>
            <person name="Moest M."/>
            <person name="Warren A I."/>
            <person name="Byers J.R.P. K."/>
            <person name="Montejo-Kovacevich G."/>
            <person name="Yen C E."/>
        </authorList>
    </citation>
    <scope>NUCLEOTIDE SEQUENCE [LARGE SCALE GENOMIC DNA]</scope>
</reference>
<evidence type="ECO:0000313" key="2">
    <source>
        <dbReference type="Proteomes" id="UP000494256"/>
    </source>
</evidence>
<dbReference type="EMBL" id="CADEBD010000286">
    <property type="protein sequence ID" value="CAB3229534.1"/>
    <property type="molecule type" value="Genomic_DNA"/>
</dbReference>
<proteinExistence type="predicted"/>
<dbReference type="Proteomes" id="UP000494256">
    <property type="component" value="Unassembled WGS sequence"/>
</dbReference>
<organism evidence="1 2">
    <name type="scientific">Arctia plantaginis</name>
    <name type="common">Wood tiger moth</name>
    <name type="synonym">Phalaena plantaginis</name>
    <dbReference type="NCBI Taxonomy" id="874455"/>
    <lineage>
        <taxon>Eukaryota</taxon>
        <taxon>Metazoa</taxon>
        <taxon>Ecdysozoa</taxon>
        <taxon>Arthropoda</taxon>
        <taxon>Hexapoda</taxon>
        <taxon>Insecta</taxon>
        <taxon>Pterygota</taxon>
        <taxon>Neoptera</taxon>
        <taxon>Endopterygota</taxon>
        <taxon>Lepidoptera</taxon>
        <taxon>Glossata</taxon>
        <taxon>Ditrysia</taxon>
        <taxon>Noctuoidea</taxon>
        <taxon>Erebidae</taxon>
        <taxon>Arctiinae</taxon>
        <taxon>Arctia</taxon>
    </lineage>
</organism>
<gene>
    <name evidence="1" type="ORF">APLA_LOCUS4138</name>
</gene>
<evidence type="ECO:0000313" key="1">
    <source>
        <dbReference type="EMBL" id="CAB3229534.1"/>
    </source>
</evidence>
<protein>
    <submittedName>
        <fullName evidence="1">Uncharacterized protein</fullName>
    </submittedName>
</protein>
<dbReference type="AlphaFoldDB" id="A0A8S0Z928"/>
<dbReference type="OrthoDB" id="6512918at2759"/>
<comment type="caution">
    <text evidence="1">The sequence shown here is derived from an EMBL/GenBank/DDBJ whole genome shotgun (WGS) entry which is preliminary data.</text>
</comment>
<name>A0A8S0Z928_ARCPL</name>
<accession>A0A8S0Z928</accession>